<keyword evidence="3 5" id="KW-0863">Zinc-finger</keyword>
<feature type="domain" description="Arf-GAP" evidence="7">
    <location>
        <begin position="27"/>
        <end position="107"/>
    </location>
</feature>
<evidence type="ECO:0000256" key="1">
    <source>
        <dbReference type="ARBA" id="ARBA00022468"/>
    </source>
</evidence>
<evidence type="ECO:0000256" key="5">
    <source>
        <dbReference type="PROSITE-ProRule" id="PRU00288"/>
    </source>
</evidence>
<reference evidence="8 9" key="1">
    <citation type="submission" date="2024-10" db="EMBL/GenBank/DDBJ databases">
        <title>Updated reference genomes for cyclostephanoid diatoms.</title>
        <authorList>
            <person name="Roberts W.R."/>
            <person name="Alverson A.J."/>
        </authorList>
    </citation>
    <scope>NUCLEOTIDE SEQUENCE [LARGE SCALE GENOMIC DNA]</scope>
    <source>
        <strain evidence="8 9">AJA276-08</strain>
    </source>
</reference>
<keyword evidence="9" id="KW-1185">Reference proteome</keyword>
<dbReference type="PRINTS" id="PR00405">
    <property type="entry name" value="REVINTRACTNG"/>
</dbReference>
<keyword evidence="1" id="KW-0343">GTPase activation</keyword>
<feature type="compositionally biased region" description="Gly residues" evidence="6">
    <location>
        <begin position="242"/>
        <end position="251"/>
    </location>
</feature>
<dbReference type="AlphaFoldDB" id="A0ABD3PKG2"/>
<dbReference type="CDD" id="cd08831">
    <property type="entry name" value="ArfGap_ArfGap2_3_like"/>
    <property type="match status" value="1"/>
</dbReference>
<evidence type="ECO:0000259" key="7">
    <source>
        <dbReference type="PROSITE" id="PS50115"/>
    </source>
</evidence>
<feature type="compositionally biased region" description="Low complexity" evidence="6">
    <location>
        <begin position="200"/>
        <end position="209"/>
    </location>
</feature>
<dbReference type="PANTHER" id="PTHR45686">
    <property type="entry name" value="ADP-RIBOSYLATION FACTOR GTPASE ACTIVATING PROTEIN 3, ISOFORM H-RELATED"/>
    <property type="match status" value="1"/>
</dbReference>
<evidence type="ECO:0000256" key="2">
    <source>
        <dbReference type="ARBA" id="ARBA00022723"/>
    </source>
</evidence>
<feature type="compositionally biased region" description="Low complexity" evidence="6">
    <location>
        <begin position="379"/>
        <end position="389"/>
    </location>
</feature>
<evidence type="ECO:0000256" key="3">
    <source>
        <dbReference type="ARBA" id="ARBA00022771"/>
    </source>
</evidence>
<dbReference type="InterPro" id="IPR038508">
    <property type="entry name" value="ArfGAP_dom_sf"/>
</dbReference>
<evidence type="ECO:0000256" key="4">
    <source>
        <dbReference type="ARBA" id="ARBA00022833"/>
    </source>
</evidence>
<dbReference type="GO" id="GO:0008270">
    <property type="term" value="F:zinc ion binding"/>
    <property type="evidence" value="ECO:0007669"/>
    <property type="project" value="UniProtKB-KW"/>
</dbReference>
<gene>
    <name evidence="8" type="ORF">ACHAW5_004889</name>
</gene>
<comment type="caution">
    <text evidence="8">The sequence shown here is derived from an EMBL/GenBank/DDBJ whole genome shotgun (WGS) entry which is preliminary data.</text>
</comment>
<dbReference type="PANTHER" id="PTHR45686:SF4">
    <property type="entry name" value="ADP-RIBOSYLATION FACTOR GTPASE ACTIVATING PROTEIN 3, ISOFORM H"/>
    <property type="match status" value="1"/>
</dbReference>
<proteinExistence type="predicted"/>
<dbReference type="PROSITE" id="PS50115">
    <property type="entry name" value="ARFGAP"/>
    <property type="match status" value="1"/>
</dbReference>
<feature type="region of interest" description="Disordered" evidence="6">
    <location>
        <begin position="178"/>
        <end position="338"/>
    </location>
</feature>
<protein>
    <recommendedName>
        <fullName evidence="7">Arf-GAP domain-containing protein</fullName>
    </recommendedName>
</protein>
<feature type="region of interest" description="Disordered" evidence="6">
    <location>
        <begin position="379"/>
        <end position="410"/>
    </location>
</feature>
<dbReference type="InterPro" id="IPR037278">
    <property type="entry name" value="ARFGAP/RecO"/>
</dbReference>
<evidence type="ECO:0000313" key="9">
    <source>
        <dbReference type="Proteomes" id="UP001530315"/>
    </source>
</evidence>
<dbReference type="InterPro" id="IPR001164">
    <property type="entry name" value="ArfGAP_dom"/>
</dbReference>
<dbReference type="Pfam" id="PF01412">
    <property type="entry name" value="ArfGap"/>
    <property type="match status" value="1"/>
</dbReference>
<sequence>MSGNIKADGSITAAGHGQACIPTTAKNAQFRKLKNIPANAVCFDCPATRPTWASVTFGVFLCLDCSAAHRQMGVHITFVRSVDLDEWTQRQIDSMRIGGNDNARKFFARHGCTDMHGKTEKKYTGKSAVAYRAELARLVEAEASKRGEGSGNDLDDDAAAPAPHVNALLDGADAVMRRDAEEEARGRPSAAGNGRGGAGPSSSSAGVGVLQPTAKLASQMSGARGRLATPTGTPTPTPPASGGLGGGGKNGGLRLVAPPSSSSGPKLVLRTPAESAASATSRLLKKGGTNAGRLRVNKITTSMTGGGEEEGGFEDVETTQRKVEDRNREEEEERKRIEEDDARLARELQDQLNGLGGPIVVDAVVEQPTLAATMTNGATPAPAVAASPKSAHEENLKKLSSMNSDFFSGF</sequence>
<dbReference type="GO" id="GO:0005096">
    <property type="term" value="F:GTPase activator activity"/>
    <property type="evidence" value="ECO:0007669"/>
    <property type="project" value="UniProtKB-KW"/>
</dbReference>
<keyword evidence="2" id="KW-0479">Metal-binding</keyword>
<dbReference type="SUPFAM" id="SSF57863">
    <property type="entry name" value="ArfGap/RecO-like zinc finger"/>
    <property type="match status" value="1"/>
</dbReference>
<evidence type="ECO:0000313" key="8">
    <source>
        <dbReference type="EMBL" id="KAL3788573.1"/>
    </source>
</evidence>
<accession>A0ABD3PKG2</accession>
<feature type="compositionally biased region" description="Polar residues" evidence="6">
    <location>
        <begin position="398"/>
        <end position="410"/>
    </location>
</feature>
<feature type="compositionally biased region" description="Basic and acidic residues" evidence="6">
    <location>
        <begin position="318"/>
        <end position="338"/>
    </location>
</feature>
<organism evidence="8 9">
    <name type="scientific">Stephanodiscus triporus</name>
    <dbReference type="NCBI Taxonomy" id="2934178"/>
    <lineage>
        <taxon>Eukaryota</taxon>
        <taxon>Sar</taxon>
        <taxon>Stramenopiles</taxon>
        <taxon>Ochrophyta</taxon>
        <taxon>Bacillariophyta</taxon>
        <taxon>Coscinodiscophyceae</taxon>
        <taxon>Thalassiosirophycidae</taxon>
        <taxon>Stephanodiscales</taxon>
        <taxon>Stephanodiscaceae</taxon>
        <taxon>Stephanodiscus</taxon>
    </lineage>
</organism>
<keyword evidence="4" id="KW-0862">Zinc</keyword>
<dbReference type="SMART" id="SM00105">
    <property type="entry name" value="ArfGap"/>
    <property type="match status" value="1"/>
</dbReference>
<dbReference type="EMBL" id="JALLAZ020000721">
    <property type="protein sequence ID" value="KAL3788573.1"/>
    <property type="molecule type" value="Genomic_DNA"/>
</dbReference>
<evidence type="ECO:0000256" key="6">
    <source>
        <dbReference type="SAM" id="MobiDB-lite"/>
    </source>
</evidence>
<feature type="compositionally biased region" description="Acidic residues" evidence="6">
    <location>
        <begin position="307"/>
        <end position="317"/>
    </location>
</feature>
<dbReference type="Gene3D" id="1.10.220.150">
    <property type="entry name" value="Arf GTPase activating protein"/>
    <property type="match status" value="1"/>
</dbReference>
<dbReference type="Proteomes" id="UP001530315">
    <property type="component" value="Unassembled WGS sequence"/>
</dbReference>
<name>A0ABD3PKG2_9STRA</name>